<dbReference type="Pfam" id="PF05117">
    <property type="entry name" value="DUF695"/>
    <property type="match status" value="1"/>
</dbReference>
<sequence length="153" mass="17818">MDSRTELTPGVPRPWLLSNTTYEGYPTYFRRPDIRVSEFESLRPRFPVLLTVTHHLGAVKSNGLPESEYNLSLMDLDSALLEPFEEELHGLVAVVETFAGKRTYYLYVSASFDLDEFERAITSCHADVRMAWERDDDPTWRLFRGYARDFQFP</sequence>
<proteinExistence type="predicted"/>
<accession>A0ABM8DD39</accession>
<feature type="domain" description="DUF695" evidence="1">
    <location>
        <begin position="44"/>
        <end position="144"/>
    </location>
</feature>
<reference evidence="2 3" key="1">
    <citation type="journal article" date="2023" name="Int. J. Syst. Evol. Microbiol.">
        <title>Physiological and genomic analyses of cobalamin (vitamin B12)-auxotrophy of Lysobacter auxotrophicus sp. nov., a methionine-auxotrophic chitinolytic bacterium isolated from chitin-treated soil.</title>
        <authorList>
            <person name="Saito A."/>
            <person name="Dohra H."/>
            <person name="Hamada M."/>
            <person name="Moriuchi R."/>
            <person name="Kotsuchibashi Y."/>
            <person name="Mori K."/>
        </authorList>
    </citation>
    <scope>NUCLEOTIDE SEQUENCE [LARGE SCALE GENOMIC DNA]</scope>
    <source>
        <strain evidence="2 3">5-21a</strain>
    </source>
</reference>
<organism evidence="2 3">
    <name type="scientific">Lysobacter auxotrophicus</name>
    <dbReference type="NCBI Taxonomy" id="2992573"/>
    <lineage>
        <taxon>Bacteria</taxon>
        <taxon>Pseudomonadati</taxon>
        <taxon>Pseudomonadota</taxon>
        <taxon>Gammaproteobacteria</taxon>
        <taxon>Lysobacterales</taxon>
        <taxon>Lysobacteraceae</taxon>
        <taxon>Lysobacter</taxon>
    </lineage>
</organism>
<dbReference type="Proteomes" id="UP001317822">
    <property type="component" value="Chromosome"/>
</dbReference>
<dbReference type="InterPro" id="IPR016097">
    <property type="entry name" value="DUF695"/>
</dbReference>
<evidence type="ECO:0000259" key="1">
    <source>
        <dbReference type="Pfam" id="PF05117"/>
    </source>
</evidence>
<keyword evidence="3" id="KW-1185">Reference proteome</keyword>
<evidence type="ECO:0000313" key="2">
    <source>
        <dbReference type="EMBL" id="BDU16517.1"/>
    </source>
</evidence>
<dbReference type="RefSeq" id="WP_281781901.1">
    <property type="nucleotide sequence ID" value="NZ_AP027041.1"/>
</dbReference>
<name>A0ABM8DD39_9GAMM</name>
<evidence type="ECO:0000313" key="3">
    <source>
        <dbReference type="Proteomes" id="UP001317822"/>
    </source>
</evidence>
<dbReference type="EMBL" id="AP027041">
    <property type="protein sequence ID" value="BDU16517.1"/>
    <property type="molecule type" value="Genomic_DNA"/>
</dbReference>
<protein>
    <submittedName>
        <fullName evidence="2">DUF695 domain-containing protein</fullName>
    </submittedName>
</protein>
<gene>
    <name evidence="2" type="ORF">LA521A_17180</name>
</gene>